<dbReference type="PROSITE" id="PS50076">
    <property type="entry name" value="DNAJ_2"/>
    <property type="match status" value="1"/>
</dbReference>
<dbReference type="InterPro" id="IPR018253">
    <property type="entry name" value="DnaJ_domain_CS"/>
</dbReference>
<keyword evidence="4" id="KW-1185">Reference proteome</keyword>
<dbReference type="PROSITE" id="PS00636">
    <property type="entry name" value="DNAJ_1"/>
    <property type="match status" value="1"/>
</dbReference>
<comment type="caution">
    <text evidence="3">The sequence shown here is derived from an EMBL/GenBank/DDBJ whole genome shotgun (WGS) entry which is preliminary data.</text>
</comment>
<dbReference type="GeneID" id="80886466"/>
<keyword evidence="1" id="KW-0143">Chaperone</keyword>
<name>A0AAD7QX48_9ASCO</name>
<protein>
    <recommendedName>
        <fullName evidence="2">J domain-containing protein</fullName>
    </recommendedName>
</protein>
<dbReference type="RefSeq" id="XP_056046557.1">
    <property type="nucleotide sequence ID" value="XM_056191300.1"/>
</dbReference>
<dbReference type="SUPFAM" id="SSF46565">
    <property type="entry name" value="Chaperone J-domain"/>
    <property type="match status" value="1"/>
</dbReference>
<dbReference type="InterPro" id="IPR001623">
    <property type="entry name" value="DnaJ_domain"/>
</dbReference>
<reference evidence="3" key="1">
    <citation type="submission" date="2023-03" db="EMBL/GenBank/DDBJ databases">
        <title>Near-Complete genome sequence of Lipomyces tetrasporous NRRL Y-64009, an oleaginous yeast capable of growing on lignocellulosic hydrolysates.</title>
        <authorList>
            <consortium name="Lawrence Berkeley National Laboratory"/>
            <person name="Jagtap S.S."/>
            <person name="Liu J.-J."/>
            <person name="Walukiewicz H.E."/>
            <person name="Pangilinan J."/>
            <person name="Lipzen A."/>
            <person name="Ahrendt S."/>
            <person name="Koriabine M."/>
            <person name="Cobaugh K."/>
            <person name="Salamov A."/>
            <person name="Yoshinaga Y."/>
            <person name="Ng V."/>
            <person name="Daum C."/>
            <person name="Grigoriev I.V."/>
            <person name="Slininger P.J."/>
            <person name="Dien B.S."/>
            <person name="Jin Y.-S."/>
            <person name="Rao C.V."/>
        </authorList>
    </citation>
    <scope>NUCLEOTIDE SEQUENCE</scope>
    <source>
        <strain evidence="3">NRRL Y-64009</strain>
    </source>
</reference>
<dbReference type="Pfam" id="PF00226">
    <property type="entry name" value="DnaJ"/>
    <property type="match status" value="1"/>
</dbReference>
<dbReference type="Proteomes" id="UP001217417">
    <property type="component" value="Unassembled WGS sequence"/>
</dbReference>
<dbReference type="InterPro" id="IPR051938">
    <property type="entry name" value="Apopto_cytoskel_mod"/>
</dbReference>
<dbReference type="SMART" id="SM00271">
    <property type="entry name" value="DnaJ"/>
    <property type="match status" value="1"/>
</dbReference>
<sequence length="382" mass="43323">MSLSVSINSATFAAAGHRRMIALLVSTSRSPANCFCQQASKHISQQPSVQLVRCFSVNSSRCATAADQSEFLRWPNKTSPNPYQIFHISSGEVDQKVLKKRYYILVKQYHPDTAELPDTASDAAKAADKIIRERFNRIVEAYNVLSDPARKRLYDVSGDGWNYPDPERPSVKPHERYNYTAEEWERMKNFTYETMWASGRYPDHDGRPPPPPKQKPIDHEANIKTLMWIVLFTGVVTYIQTLRVMTWSDKYDEAVKQNYLQKATTTSRIFGKYSGSAEVCDMVYKDKGTKVEPASSPSKSVFVFPENPLPRLREIRTSMRSHAVAAGIDPKSPEYKEMDNALVLSIGKAISNGEEASKVIAMAQQISDDFVRMHIDKPRKKI</sequence>
<evidence type="ECO:0000256" key="1">
    <source>
        <dbReference type="ARBA" id="ARBA00023186"/>
    </source>
</evidence>
<organism evidence="3 4">
    <name type="scientific">Lipomyces tetrasporus</name>
    <dbReference type="NCBI Taxonomy" id="54092"/>
    <lineage>
        <taxon>Eukaryota</taxon>
        <taxon>Fungi</taxon>
        <taxon>Dikarya</taxon>
        <taxon>Ascomycota</taxon>
        <taxon>Saccharomycotina</taxon>
        <taxon>Lipomycetes</taxon>
        <taxon>Lipomycetales</taxon>
        <taxon>Lipomycetaceae</taxon>
        <taxon>Lipomyces</taxon>
    </lineage>
</organism>
<evidence type="ECO:0000313" key="4">
    <source>
        <dbReference type="Proteomes" id="UP001217417"/>
    </source>
</evidence>
<evidence type="ECO:0000313" key="3">
    <source>
        <dbReference type="EMBL" id="KAJ8103107.1"/>
    </source>
</evidence>
<feature type="domain" description="J" evidence="2">
    <location>
        <begin position="81"/>
        <end position="158"/>
    </location>
</feature>
<proteinExistence type="predicted"/>
<gene>
    <name evidence="3" type="ORF">POJ06DRAFT_62980</name>
</gene>
<dbReference type="InterPro" id="IPR036869">
    <property type="entry name" value="J_dom_sf"/>
</dbReference>
<dbReference type="EMBL" id="JARPMG010000002">
    <property type="protein sequence ID" value="KAJ8103107.1"/>
    <property type="molecule type" value="Genomic_DNA"/>
</dbReference>
<dbReference type="AlphaFoldDB" id="A0AAD7QX48"/>
<dbReference type="CDD" id="cd06257">
    <property type="entry name" value="DnaJ"/>
    <property type="match status" value="1"/>
</dbReference>
<accession>A0AAD7QX48</accession>
<dbReference type="PANTHER" id="PTHR44145">
    <property type="entry name" value="DNAJ HOMOLOG SUBFAMILY A MEMBER 3, MITOCHONDRIAL"/>
    <property type="match status" value="1"/>
</dbReference>
<evidence type="ECO:0000259" key="2">
    <source>
        <dbReference type="PROSITE" id="PS50076"/>
    </source>
</evidence>
<dbReference type="PANTHER" id="PTHR44145:SF3">
    <property type="entry name" value="DNAJ HOMOLOG SUBFAMILY A MEMBER 3, MITOCHONDRIAL"/>
    <property type="match status" value="1"/>
</dbReference>
<dbReference type="Gene3D" id="1.10.287.110">
    <property type="entry name" value="DnaJ domain"/>
    <property type="match status" value="1"/>
</dbReference>